<feature type="domain" description="C2H2-type" evidence="11">
    <location>
        <begin position="185"/>
        <end position="210"/>
    </location>
</feature>
<dbReference type="PANTHER" id="PTHR24384:SF189">
    <property type="entry name" value="C2H2-TYPE DOMAIN-CONTAINING PROTEIN-RELATED"/>
    <property type="match status" value="1"/>
</dbReference>
<evidence type="ECO:0000256" key="9">
    <source>
        <dbReference type="ARBA" id="ARBA00023242"/>
    </source>
</evidence>
<keyword evidence="5" id="KW-0862">Zinc</keyword>
<evidence type="ECO:0000313" key="13">
    <source>
        <dbReference type="Proteomes" id="UP000807504"/>
    </source>
</evidence>
<evidence type="ECO:0000313" key="12">
    <source>
        <dbReference type="EMBL" id="KAF8793721.1"/>
    </source>
</evidence>
<evidence type="ECO:0000256" key="8">
    <source>
        <dbReference type="ARBA" id="ARBA00023163"/>
    </source>
</evidence>
<dbReference type="InterPro" id="IPR050752">
    <property type="entry name" value="C2H2-ZF_domain"/>
</dbReference>
<dbReference type="GO" id="GO:0000978">
    <property type="term" value="F:RNA polymerase II cis-regulatory region sequence-specific DNA binding"/>
    <property type="evidence" value="ECO:0007669"/>
    <property type="project" value="TreeGrafter"/>
</dbReference>
<evidence type="ECO:0000256" key="6">
    <source>
        <dbReference type="ARBA" id="ARBA00023015"/>
    </source>
</evidence>
<keyword evidence="7" id="KW-0238">DNA-binding</keyword>
<dbReference type="AlphaFoldDB" id="A0A8T0FRJ5"/>
<evidence type="ECO:0000256" key="4">
    <source>
        <dbReference type="ARBA" id="ARBA00022771"/>
    </source>
</evidence>
<keyword evidence="6" id="KW-0805">Transcription regulation</keyword>
<keyword evidence="2" id="KW-0479">Metal-binding</keyword>
<evidence type="ECO:0000259" key="11">
    <source>
        <dbReference type="PROSITE" id="PS50157"/>
    </source>
</evidence>
<evidence type="ECO:0000256" key="1">
    <source>
        <dbReference type="ARBA" id="ARBA00004123"/>
    </source>
</evidence>
<evidence type="ECO:0000256" key="2">
    <source>
        <dbReference type="ARBA" id="ARBA00022723"/>
    </source>
</evidence>
<dbReference type="GO" id="GO:0008270">
    <property type="term" value="F:zinc ion binding"/>
    <property type="evidence" value="ECO:0007669"/>
    <property type="project" value="UniProtKB-KW"/>
</dbReference>
<evidence type="ECO:0000256" key="7">
    <source>
        <dbReference type="ARBA" id="ARBA00023125"/>
    </source>
</evidence>
<dbReference type="InterPro" id="IPR013087">
    <property type="entry name" value="Znf_C2H2_type"/>
</dbReference>
<name>A0A8T0FRJ5_ARGBR</name>
<protein>
    <submittedName>
        <fullName evidence="12">Zinc finger protein 79 like protein</fullName>
    </submittedName>
</protein>
<dbReference type="SMART" id="SM00355">
    <property type="entry name" value="ZnF_C2H2"/>
    <property type="match status" value="4"/>
</dbReference>
<dbReference type="GO" id="GO:0005634">
    <property type="term" value="C:nucleus"/>
    <property type="evidence" value="ECO:0007669"/>
    <property type="project" value="UniProtKB-SubCell"/>
</dbReference>
<keyword evidence="13" id="KW-1185">Reference proteome</keyword>
<dbReference type="InterPro" id="IPR036236">
    <property type="entry name" value="Znf_C2H2_sf"/>
</dbReference>
<comment type="caution">
    <text evidence="12">The sequence shown here is derived from an EMBL/GenBank/DDBJ whole genome shotgun (WGS) entry which is preliminary data.</text>
</comment>
<accession>A0A8T0FRJ5</accession>
<dbReference type="Proteomes" id="UP000807504">
    <property type="component" value="Unassembled WGS sequence"/>
</dbReference>
<keyword evidence="3" id="KW-0677">Repeat</keyword>
<reference evidence="12" key="2">
    <citation type="submission" date="2020-06" db="EMBL/GenBank/DDBJ databases">
        <authorList>
            <person name="Sheffer M."/>
        </authorList>
    </citation>
    <scope>NUCLEOTIDE SEQUENCE</scope>
</reference>
<dbReference type="FunFam" id="3.30.160.60:FF:000100">
    <property type="entry name" value="Zinc finger 45-like"/>
    <property type="match status" value="1"/>
</dbReference>
<gene>
    <name evidence="12" type="ORF">HNY73_001766</name>
</gene>
<keyword evidence="9" id="KW-0539">Nucleus</keyword>
<dbReference type="PROSITE" id="PS50157">
    <property type="entry name" value="ZINC_FINGER_C2H2_2"/>
    <property type="match status" value="4"/>
</dbReference>
<proteinExistence type="predicted"/>
<keyword evidence="4 10" id="KW-0863">Zinc-finger</keyword>
<evidence type="ECO:0000256" key="10">
    <source>
        <dbReference type="PROSITE-ProRule" id="PRU00042"/>
    </source>
</evidence>
<dbReference type="GO" id="GO:0000981">
    <property type="term" value="F:DNA-binding transcription factor activity, RNA polymerase II-specific"/>
    <property type="evidence" value="ECO:0007669"/>
    <property type="project" value="TreeGrafter"/>
</dbReference>
<comment type="subcellular location">
    <subcellularLocation>
        <location evidence="1">Nucleus</location>
    </subcellularLocation>
</comment>
<keyword evidence="8" id="KW-0804">Transcription</keyword>
<reference evidence="12" key="1">
    <citation type="journal article" date="2020" name="bioRxiv">
        <title>Chromosome-level reference genome of the European wasp spider Argiope bruennichi: a resource for studies on range expansion and evolutionary adaptation.</title>
        <authorList>
            <person name="Sheffer M.M."/>
            <person name="Hoppe A."/>
            <person name="Krehenwinkel H."/>
            <person name="Uhl G."/>
            <person name="Kuss A.W."/>
            <person name="Jensen L."/>
            <person name="Jensen C."/>
            <person name="Gillespie R.G."/>
            <person name="Hoff K.J."/>
            <person name="Prost S."/>
        </authorList>
    </citation>
    <scope>NUCLEOTIDE SEQUENCE</scope>
</reference>
<dbReference type="PANTHER" id="PTHR24384">
    <property type="entry name" value="FINGER PUTATIVE TRANSCRIPTION FACTOR FAMILY-RELATED"/>
    <property type="match status" value="1"/>
</dbReference>
<feature type="domain" description="C2H2-type" evidence="11">
    <location>
        <begin position="157"/>
        <end position="184"/>
    </location>
</feature>
<dbReference type="EMBL" id="JABXBU010000002">
    <property type="protein sequence ID" value="KAF8793721.1"/>
    <property type="molecule type" value="Genomic_DNA"/>
</dbReference>
<evidence type="ECO:0000256" key="5">
    <source>
        <dbReference type="ARBA" id="ARBA00022833"/>
    </source>
</evidence>
<feature type="domain" description="C2H2-type" evidence="11">
    <location>
        <begin position="49"/>
        <end position="76"/>
    </location>
</feature>
<sequence length="210" mass="24634">MSFNMYQSKRRSHFTVYSTDILGKLHYYKEDNEYQALYFTQMIEGHCIYCCVMCQYRTNLNSNIHRHARTHTEGRPFPCPKCGENGCQALFQMLTDQGLPLYICSVCQYQTRAGGNIRRHVRTHTDERPFSCAQCGKEDNECGVLYQALMGDKHPVYRCAVCKFQSMESYKIQRHVRVHTGEKPFSCPQCGQRFSRKEHAKRHLTKQHKV</sequence>
<dbReference type="SUPFAM" id="SSF57667">
    <property type="entry name" value="beta-beta-alpha zinc fingers"/>
    <property type="match status" value="3"/>
</dbReference>
<organism evidence="12 13">
    <name type="scientific">Argiope bruennichi</name>
    <name type="common">Wasp spider</name>
    <name type="synonym">Aranea bruennichi</name>
    <dbReference type="NCBI Taxonomy" id="94029"/>
    <lineage>
        <taxon>Eukaryota</taxon>
        <taxon>Metazoa</taxon>
        <taxon>Ecdysozoa</taxon>
        <taxon>Arthropoda</taxon>
        <taxon>Chelicerata</taxon>
        <taxon>Arachnida</taxon>
        <taxon>Araneae</taxon>
        <taxon>Araneomorphae</taxon>
        <taxon>Entelegynae</taxon>
        <taxon>Araneoidea</taxon>
        <taxon>Araneidae</taxon>
        <taxon>Argiope</taxon>
    </lineage>
</organism>
<dbReference type="PROSITE" id="PS00028">
    <property type="entry name" value="ZINC_FINGER_C2H2_1"/>
    <property type="match status" value="1"/>
</dbReference>
<feature type="domain" description="C2H2-type" evidence="11">
    <location>
        <begin position="102"/>
        <end position="129"/>
    </location>
</feature>
<evidence type="ECO:0000256" key="3">
    <source>
        <dbReference type="ARBA" id="ARBA00022737"/>
    </source>
</evidence>
<dbReference type="Gene3D" id="3.30.160.60">
    <property type="entry name" value="Classic Zinc Finger"/>
    <property type="match status" value="4"/>
</dbReference>